<proteinExistence type="predicted"/>
<comment type="caution">
    <text evidence="3">The sequence shown here is derived from an EMBL/GenBank/DDBJ whole genome shotgun (WGS) entry which is preliminary data.</text>
</comment>
<evidence type="ECO:0000256" key="1">
    <source>
        <dbReference type="ARBA" id="ARBA00022603"/>
    </source>
</evidence>
<dbReference type="InterPro" id="IPR038375">
    <property type="entry name" value="NDUFAF7_sf"/>
</dbReference>
<organism evidence="3 4">
    <name type="scientific">Fictibacillus iocasae</name>
    <dbReference type="NCBI Taxonomy" id="2715437"/>
    <lineage>
        <taxon>Bacteria</taxon>
        <taxon>Bacillati</taxon>
        <taxon>Bacillota</taxon>
        <taxon>Bacilli</taxon>
        <taxon>Bacillales</taxon>
        <taxon>Fictibacillaceae</taxon>
        <taxon>Fictibacillus</taxon>
    </lineage>
</organism>
<reference evidence="4" key="1">
    <citation type="journal article" date="2019" name="Int. J. Syst. Evol. Microbiol.">
        <title>The Global Catalogue of Microorganisms (GCM) 10K type strain sequencing project: providing services to taxonomists for standard genome sequencing and annotation.</title>
        <authorList>
            <consortium name="The Broad Institute Genomics Platform"/>
            <consortium name="The Broad Institute Genome Sequencing Center for Infectious Disease"/>
            <person name="Wu L."/>
            <person name="Ma J."/>
        </authorList>
    </citation>
    <scope>NUCLEOTIDE SEQUENCE [LARGE SCALE GENOMIC DNA]</scope>
    <source>
        <strain evidence="4">NBRC 106396</strain>
    </source>
</reference>
<dbReference type="Pfam" id="PF02636">
    <property type="entry name" value="Methyltransf_28"/>
    <property type="match status" value="1"/>
</dbReference>
<keyword evidence="1 3" id="KW-0489">Methyltransferase</keyword>
<dbReference type="GO" id="GO:0008168">
    <property type="term" value="F:methyltransferase activity"/>
    <property type="evidence" value="ECO:0007669"/>
    <property type="project" value="UniProtKB-KW"/>
</dbReference>
<dbReference type="Proteomes" id="UP001596549">
    <property type="component" value="Unassembled WGS sequence"/>
</dbReference>
<keyword evidence="4" id="KW-1185">Reference proteome</keyword>
<name>A0ABW2NM78_9BACL</name>
<dbReference type="SUPFAM" id="SSF53335">
    <property type="entry name" value="S-adenosyl-L-methionine-dependent methyltransferases"/>
    <property type="match status" value="1"/>
</dbReference>
<dbReference type="RefSeq" id="WP_379745648.1">
    <property type="nucleotide sequence ID" value="NZ_JBHTCP010000003.1"/>
</dbReference>
<dbReference type="EMBL" id="JBHTCP010000003">
    <property type="protein sequence ID" value="MFC7370409.1"/>
    <property type="molecule type" value="Genomic_DNA"/>
</dbReference>
<sequence>MEIHKSTGLCIPFDQYMALSLYHPEEGYYTSEREKIGKNGDFYTSSSVSSVFGWIWSDVFRRLMHDKNLPPAILEFGAGNGSFAKHVLDRWKQEDRSSYKKLIYHIVEHSPSHRTRIAETLESHSNVHLYESFSAIKQQVERFHGIVYANELLDAMPVKVVRKRNGHLEEMHVSVTPNQTLYELWKPAALQTTAAKRLSKSRNGTRGEVPVFMTKWLHNLYDWLDRKSVVYFVDYGYKEEEWKLPHLRSGSIRGYRKHQLISDILTFTGEMDLTSHVDWETVRAEGRLGGMVNSELMSQANFLLENGILNYLKNHDGSDPFSEEAKTSRAIRSFLLNSELGEGFQVLRQVKA</sequence>
<dbReference type="InterPro" id="IPR029063">
    <property type="entry name" value="SAM-dependent_MTases_sf"/>
</dbReference>
<evidence type="ECO:0000256" key="2">
    <source>
        <dbReference type="ARBA" id="ARBA00022679"/>
    </source>
</evidence>
<gene>
    <name evidence="3" type="ORF">ACFQPF_01815</name>
</gene>
<evidence type="ECO:0000313" key="4">
    <source>
        <dbReference type="Proteomes" id="UP001596549"/>
    </source>
</evidence>
<keyword evidence="2" id="KW-0808">Transferase</keyword>
<protein>
    <submittedName>
        <fullName evidence="3">Class I SAM-dependent methyltransferase</fullName>
    </submittedName>
</protein>
<dbReference type="GO" id="GO:0032259">
    <property type="term" value="P:methylation"/>
    <property type="evidence" value="ECO:0007669"/>
    <property type="project" value="UniProtKB-KW"/>
</dbReference>
<dbReference type="PANTHER" id="PTHR12049:SF7">
    <property type="entry name" value="PROTEIN ARGININE METHYLTRANSFERASE NDUFAF7, MITOCHONDRIAL"/>
    <property type="match status" value="1"/>
</dbReference>
<dbReference type="PANTHER" id="PTHR12049">
    <property type="entry name" value="PROTEIN ARGININE METHYLTRANSFERASE NDUFAF7, MITOCHONDRIAL"/>
    <property type="match status" value="1"/>
</dbReference>
<accession>A0ABW2NM78</accession>
<dbReference type="Gene3D" id="3.40.50.12710">
    <property type="match status" value="1"/>
</dbReference>
<dbReference type="InterPro" id="IPR003788">
    <property type="entry name" value="NDUFAF7"/>
</dbReference>
<evidence type="ECO:0000313" key="3">
    <source>
        <dbReference type="EMBL" id="MFC7370409.1"/>
    </source>
</evidence>